<organism evidence="2 3">
    <name type="scientific">Gemelliphila palaticanis</name>
    <dbReference type="NCBI Taxonomy" id="81950"/>
    <lineage>
        <taxon>Bacteria</taxon>
        <taxon>Bacillati</taxon>
        <taxon>Bacillota</taxon>
        <taxon>Bacilli</taxon>
        <taxon>Bacillales</taxon>
        <taxon>Gemellaceae</taxon>
        <taxon>Gemelliphila</taxon>
    </lineage>
</organism>
<dbReference type="EMBL" id="JACBYF010000002">
    <property type="protein sequence ID" value="NYS46899.1"/>
    <property type="molecule type" value="Genomic_DNA"/>
</dbReference>
<accession>A0ABX2T0E8</accession>
<protein>
    <submittedName>
        <fullName evidence="2">Uncharacterized protein</fullName>
    </submittedName>
</protein>
<feature type="transmembrane region" description="Helical" evidence="1">
    <location>
        <begin position="7"/>
        <end position="24"/>
    </location>
</feature>
<proteinExistence type="predicted"/>
<evidence type="ECO:0000313" key="3">
    <source>
        <dbReference type="Proteomes" id="UP000531840"/>
    </source>
</evidence>
<gene>
    <name evidence="2" type="ORF">HZY85_01650</name>
</gene>
<dbReference type="RefSeq" id="WP_179940191.1">
    <property type="nucleotide sequence ID" value="NZ_JACBYF010000002.1"/>
</dbReference>
<feature type="transmembrane region" description="Helical" evidence="1">
    <location>
        <begin position="114"/>
        <end position="133"/>
    </location>
</feature>
<keyword evidence="1" id="KW-0472">Membrane</keyword>
<sequence>MNTKKYIFRFFLNSLLWYLFYYITEIISPDKPNPKDFGDLNMMGFILGTIMICGIHLIPFYLILIKNTYNNKLKFFILNIFIIVIFNPLSWIALSGNSNSKFETFKNFLVATTYISPIHVIIFIICFFIKHIYFKFNR</sequence>
<keyword evidence="3" id="KW-1185">Reference proteome</keyword>
<evidence type="ECO:0000313" key="2">
    <source>
        <dbReference type="EMBL" id="NYS46899.1"/>
    </source>
</evidence>
<dbReference type="Proteomes" id="UP000531840">
    <property type="component" value="Unassembled WGS sequence"/>
</dbReference>
<keyword evidence="1" id="KW-1133">Transmembrane helix</keyword>
<comment type="caution">
    <text evidence="2">The sequence shown here is derived from an EMBL/GenBank/DDBJ whole genome shotgun (WGS) entry which is preliminary data.</text>
</comment>
<keyword evidence="1" id="KW-0812">Transmembrane</keyword>
<name>A0ABX2T0E8_9BACL</name>
<evidence type="ECO:0000256" key="1">
    <source>
        <dbReference type="SAM" id="Phobius"/>
    </source>
</evidence>
<feature type="transmembrane region" description="Helical" evidence="1">
    <location>
        <begin position="44"/>
        <end position="64"/>
    </location>
</feature>
<reference evidence="2 3" key="1">
    <citation type="submission" date="2020-07" db="EMBL/GenBank/DDBJ databases">
        <title>MOT database genomes.</title>
        <authorList>
            <person name="Joseph S."/>
            <person name="Aduse-Opoku J."/>
            <person name="Hashim A."/>
            <person name="Wade W."/>
            <person name="Curtis M."/>
        </authorList>
    </citation>
    <scope>NUCLEOTIDE SEQUENCE [LARGE SCALE GENOMIC DNA]</scope>
    <source>
        <strain evidence="2 3">CIP 106318</strain>
    </source>
</reference>
<feature type="transmembrane region" description="Helical" evidence="1">
    <location>
        <begin position="76"/>
        <end position="94"/>
    </location>
</feature>